<reference evidence="2 3" key="1">
    <citation type="journal article" date="2018" name="Arch. Microbiol.">
        <title>New insights into the metabolic potential of the phototrophic purple bacterium Rhodopila globiformis DSM 161(T) from its draft genome sequence and evidence for a vanadium-dependent nitrogenase.</title>
        <authorList>
            <person name="Imhoff J.F."/>
            <person name="Rahn T."/>
            <person name="Kunzel S."/>
            <person name="Neulinger S.C."/>
        </authorList>
    </citation>
    <scope>NUCLEOTIDE SEQUENCE [LARGE SCALE GENOMIC DNA]</scope>
    <source>
        <strain evidence="2 3">DSM 16996</strain>
    </source>
</reference>
<dbReference type="GO" id="GO:0016491">
    <property type="term" value="F:oxidoreductase activity"/>
    <property type="evidence" value="ECO:0007669"/>
    <property type="project" value="InterPro"/>
</dbReference>
<dbReference type="PANTHER" id="PTHR42956">
    <property type="entry name" value="NITROGENASE IRON-MOLYBDENUM COFACTOR BIOSYNTHESIS PROTEIN NIFE"/>
    <property type="match status" value="1"/>
</dbReference>
<dbReference type="PANTHER" id="PTHR42956:SF1">
    <property type="entry name" value="NITROGENASE IRON-MOLYBDENUM COFACTOR BIOSYNTHESIS PROTEIN NIFE"/>
    <property type="match status" value="1"/>
</dbReference>
<feature type="domain" description="Nitrogenase/oxidoreductase component 1" evidence="1">
    <location>
        <begin position="58"/>
        <end position="400"/>
    </location>
</feature>
<comment type="caution">
    <text evidence="2">The sequence shown here is derived from an EMBL/GenBank/DDBJ whole genome shotgun (WGS) entry which is preliminary data.</text>
</comment>
<dbReference type="InterPro" id="IPR000510">
    <property type="entry name" value="Nase/OxRdtase_comp1"/>
</dbReference>
<dbReference type="InterPro" id="IPR049939">
    <property type="entry name" value="NifE-like"/>
</dbReference>
<dbReference type="AlphaFoldDB" id="A0A2S6MU18"/>
<dbReference type="OrthoDB" id="9767044at2"/>
<gene>
    <name evidence="2" type="ORF">CCR94_24115</name>
</gene>
<evidence type="ECO:0000313" key="2">
    <source>
        <dbReference type="EMBL" id="PPQ25855.1"/>
    </source>
</evidence>
<keyword evidence="3" id="KW-1185">Reference proteome</keyword>
<accession>A0A2S6MU18</accession>
<dbReference type="Pfam" id="PF00148">
    <property type="entry name" value="Oxidored_nitro"/>
    <property type="match status" value="1"/>
</dbReference>
<dbReference type="RefSeq" id="WP_104510827.1">
    <property type="nucleotide sequence ID" value="NZ_JACIGC010000017.1"/>
</dbReference>
<sequence length="456" mass="47370">MARRPRLQTRETRLGALGARLGDAESVVADFAGDDLPQKRIRTFSEAAHDDLSAALDVLGLVEDLGLVVHGPRGCAVGPGAAQESATLARIAVTDLDQRDTVLGAGDALARTLKRLNDAVNPAALVVLGSPVVAINNDEIRAVVAEVATEIGKPVVWARTDGFRSHIAATGADAAADALLNIVDFQGEREPDLVNLLTSWTGPAIDDFAAAISTLGLRVNVLPAGAKVAALHRAARARASVVLDPDGLDALASGLSERFGVPVLDAPPPIGPKATALTLTRLADLTGRKIHAEASAAAVDFLRDKRIVLAGPSAFAFALADLAEAAGAEVVGLTLPHLDRTHSEPLARFSERRPKAQIHIGEAQGFELANVLQRLAPDLVVGAPDAVAAALRLGIPAARLDPADVIGVSGADAFAKAVSDAFAGAALARRLARSSARYSAGWLRRSPDWHVKLEVK</sequence>
<protein>
    <submittedName>
        <fullName evidence="2">Oxidoreductase</fullName>
    </submittedName>
</protein>
<dbReference type="Proteomes" id="UP000239089">
    <property type="component" value="Unassembled WGS sequence"/>
</dbReference>
<name>A0A2S6MU18_9HYPH</name>
<evidence type="ECO:0000313" key="3">
    <source>
        <dbReference type="Proteomes" id="UP000239089"/>
    </source>
</evidence>
<organism evidence="2 3">
    <name type="scientific">Rhodoblastus sphagnicola</name>
    <dbReference type="NCBI Taxonomy" id="333368"/>
    <lineage>
        <taxon>Bacteria</taxon>
        <taxon>Pseudomonadati</taxon>
        <taxon>Pseudomonadota</taxon>
        <taxon>Alphaproteobacteria</taxon>
        <taxon>Hyphomicrobiales</taxon>
        <taxon>Rhodoblastaceae</taxon>
        <taxon>Rhodoblastus</taxon>
    </lineage>
</organism>
<dbReference type="SUPFAM" id="SSF53807">
    <property type="entry name" value="Helical backbone' metal receptor"/>
    <property type="match status" value="1"/>
</dbReference>
<evidence type="ECO:0000259" key="1">
    <source>
        <dbReference type="Pfam" id="PF00148"/>
    </source>
</evidence>
<dbReference type="EMBL" id="NHSJ01000140">
    <property type="protein sequence ID" value="PPQ25855.1"/>
    <property type="molecule type" value="Genomic_DNA"/>
</dbReference>
<dbReference type="Gene3D" id="3.40.50.1980">
    <property type="entry name" value="Nitrogenase molybdenum iron protein domain"/>
    <property type="match status" value="3"/>
</dbReference>
<proteinExistence type="predicted"/>